<dbReference type="Pfam" id="PF02653">
    <property type="entry name" value="BPD_transp_2"/>
    <property type="match status" value="1"/>
</dbReference>
<evidence type="ECO:0000256" key="5">
    <source>
        <dbReference type="ARBA" id="ARBA00023136"/>
    </source>
</evidence>
<gene>
    <name evidence="7" type="ORF">UFOPK1689_00218</name>
</gene>
<proteinExistence type="predicted"/>
<feature type="transmembrane region" description="Helical" evidence="6">
    <location>
        <begin position="33"/>
        <end position="52"/>
    </location>
</feature>
<reference evidence="7" key="1">
    <citation type="submission" date="2020-05" db="EMBL/GenBank/DDBJ databases">
        <authorList>
            <person name="Chiriac C."/>
            <person name="Salcher M."/>
            <person name="Ghai R."/>
            <person name="Kavagutti S V."/>
        </authorList>
    </citation>
    <scope>NUCLEOTIDE SEQUENCE</scope>
</reference>
<evidence type="ECO:0000313" key="7">
    <source>
        <dbReference type="EMBL" id="CAB4563918.1"/>
    </source>
</evidence>
<feature type="transmembrane region" description="Helical" evidence="6">
    <location>
        <begin position="59"/>
        <end position="77"/>
    </location>
</feature>
<feature type="transmembrane region" description="Helical" evidence="6">
    <location>
        <begin position="243"/>
        <end position="272"/>
    </location>
</feature>
<keyword evidence="2" id="KW-1003">Cell membrane</keyword>
<feature type="transmembrane region" description="Helical" evidence="6">
    <location>
        <begin position="112"/>
        <end position="133"/>
    </location>
</feature>
<keyword evidence="3 6" id="KW-0812">Transmembrane</keyword>
<feature type="transmembrane region" description="Helical" evidence="6">
    <location>
        <begin position="293"/>
        <end position="310"/>
    </location>
</feature>
<dbReference type="InterPro" id="IPR043428">
    <property type="entry name" value="LivM-like"/>
</dbReference>
<name>A0A6J6DS57_9ZZZZ</name>
<protein>
    <submittedName>
        <fullName evidence="7">Unannotated protein</fullName>
    </submittedName>
</protein>
<evidence type="ECO:0000256" key="4">
    <source>
        <dbReference type="ARBA" id="ARBA00022989"/>
    </source>
</evidence>
<evidence type="ECO:0000256" key="3">
    <source>
        <dbReference type="ARBA" id="ARBA00022692"/>
    </source>
</evidence>
<dbReference type="AlphaFoldDB" id="A0A6J6DS57"/>
<dbReference type="CDD" id="cd06581">
    <property type="entry name" value="TM_PBP1_LivM_like"/>
    <property type="match status" value="1"/>
</dbReference>
<feature type="transmembrane region" description="Helical" evidence="6">
    <location>
        <begin position="210"/>
        <end position="231"/>
    </location>
</feature>
<feature type="transmembrane region" description="Helical" evidence="6">
    <location>
        <begin position="83"/>
        <end position="105"/>
    </location>
</feature>
<evidence type="ECO:0000256" key="2">
    <source>
        <dbReference type="ARBA" id="ARBA00022475"/>
    </source>
</evidence>
<keyword evidence="5 6" id="KW-0472">Membrane</keyword>
<comment type="subcellular location">
    <subcellularLocation>
        <location evidence="1">Cell membrane</location>
        <topology evidence="1">Multi-pass membrane protein</topology>
    </subcellularLocation>
</comment>
<evidence type="ECO:0000256" key="1">
    <source>
        <dbReference type="ARBA" id="ARBA00004651"/>
    </source>
</evidence>
<evidence type="ECO:0000256" key="6">
    <source>
        <dbReference type="SAM" id="Phobius"/>
    </source>
</evidence>
<feature type="transmembrane region" description="Helical" evidence="6">
    <location>
        <begin position="160"/>
        <end position="180"/>
    </location>
</feature>
<dbReference type="GO" id="GO:0005886">
    <property type="term" value="C:plasma membrane"/>
    <property type="evidence" value="ECO:0007669"/>
    <property type="project" value="UniProtKB-SubCell"/>
</dbReference>
<dbReference type="PANTHER" id="PTHR30482">
    <property type="entry name" value="HIGH-AFFINITY BRANCHED-CHAIN AMINO ACID TRANSPORT SYSTEM PERMEASE"/>
    <property type="match status" value="1"/>
</dbReference>
<dbReference type="EMBL" id="CAEZTN010000003">
    <property type="protein sequence ID" value="CAB4563918.1"/>
    <property type="molecule type" value="Genomic_DNA"/>
</dbReference>
<dbReference type="PANTHER" id="PTHR30482:SF10">
    <property type="entry name" value="HIGH-AFFINITY BRANCHED-CHAIN AMINO ACID TRANSPORT PROTEIN BRAE"/>
    <property type="match status" value="1"/>
</dbReference>
<dbReference type="GO" id="GO:0015658">
    <property type="term" value="F:branched-chain amino acid transmembrane transporter activity"/>
    <property type="evidence" value="ECO:0007669"/>
    <property type="project" value="InterPro"/>
</dbReference>
<sequence length="328" mass="34125">MPKKLKVRLSLFILLGWVLLLLGDRVDELRVYQGASIAVYAIAIGSIVLLTGYSGQISLGHGALMAVGGYVAALASFEFGVPFWAGFILAALFSGMFGGLLGIAAARLSGPYLAGTTLALAVGLPSLANQFSILGGEQGLYFDIGMPPAILGESFTQYKWFYWIASLAALIVFFLLSNLLSSRYGRTWRGIGSNETAVALSGSNPQRLKIVAFTLSSALAGLSGALLVMTISTASPSAFPLALSLSVVTGAVIAGVSSLKGVILGSVILVAIPEVADAISHRVGDTLRISSTLPGLIISVLLVLAVLFTPNGPGENLRHLLHKGKSHK</sequence>
<keyword evidence="4 6" id="KW-1133">Transmembrane helix</keyword>
<dbReference type="InterPro" id="IPR001851">
    <property type="entry name" value="ABC_transp_permease"/>
</dbReference>
<organism evidence="7">
    <name type="scientific">freshwater metagenome</name>
    <dbReference type="NCBI Taxonomy" id="449393"/>
    <lineage>
        <taxon>unclassified sequences</taxon>
        <taxon>metagenomes</taxon>
        <taxon>ecological metagenomes</taxon>
    </lineage>
</organism>
<accession>A0A6J6DS57</accession>